<dbReference type="InterPro" id="IPR041657">
    <property type="entry name" value="HTH_17"/>
</dbReference>
<dbReference type="Gene3D" id="1.10.10.10">
    <property type="entry name" value="Winged helix-like DNA-binding domain superfamily/Winged helix DNA-binding domain"/>
    <property type="match status" value="1"/>
</dbReference>
<dbReference type="Pfam" id="PF12728">
    <property type="entry name" value="HTH_17"/>
    <property type="match status" value="1"/>
</dbReference>
<dbReference type="InterPro" id="IPR009061">
    <property type="entry name" value="DNA-bd_dom_put_sf"/>
</dbReference>
<reference evidence="2 3" key="1">
    <citation type="submission" date="2024-10" db="EMBL/GenBank/DDBJ databases">
        <title>The Natural Products Discovery Center: Release of the First 8490 Sequenced Strains for Exploring Actinobacteria Biosynthetic Diversity.</title>
        <authorList>
            <person name="Kalkreuter E."/>
            <person name="Kautsar S.A."/>
            <person name="Yang D."/>
            <person name="Bader C.D."/>
            <person name="Teijaro C.N."/>
            <person name="Fluegel L."/>
            <person name="Davis C.M."/>
            <person name="Simpson J.R."/>
            <person name="Lauterbach L."/>
            <person name="Steele A.D."/>
            <person name="Gui C."/>
            <person name="Meng S."/>
            <person name="Li G."/>
            <person name="Viehrig K."/>
            <person name="Ye F."/>
            <person name="Su P."/>
            <person name="Kiefer A.F."/>
            <person name="Nichols A."/>
            <person name="Cepeda A.J."/>
            <person name="Yan W."/>
            <person name="Fan B."/>
            <person name="Jiang Y."/>
            <person name="Adhikari A."/>
            <person name="Zheng C.-J."/>
            <person name="Schuster L."/>
            <person name="Cowan T.M."/>
            <person name="Smanski M.J."/>
            <person name="Chevrette M.G."/>
            <person name="De Carvalho L.P.S."/>
            <person name="Shen B."/>
        </authorList>
    </citation>
    <scope>NUCLEOTIDE SEQUENCE [LARGE SCALE GENOMIC DNA]</scope>
    <source>
        <strain evidence="2 3">NPDC004119</strain>
    </source>
</reference>
<evidence type="ECO:0000313" key="2">
    <source>
        <dbReference type="EMBL" id="MFF0498451.1"/>
    </source>
</evidence>
<evidence type="ECO:0000313" key="3">
    <source>
        <dbReference type="Proteomes" id="UP001601442"/>
    </source>
</evidence>
<dbReference type="SUPFAM" id="SSF46955">
    <property type="entry name" value="Putative DNA-binding domain"/>
    <property type="match status" value="1"/>
</dbReference>
<dbReference type="Proteomes" id="UP001601442">
    <property type="component" value="Unassembled WGS sequence"/>
</dbReference>
<feature type="domain" description="Helix-turn-helix" evidence="1">
    <location>
        <begin position="5"/>
        <end position="56"/>
    </location>
</feature>
<dbReference type="RefSeq" id="WP_387395859.1">
    <property type="nucleotide sequence ID" value="NZ_JBIAMT010000003.1"/>
</dbReference>
<organism evidence="2 3">
    <name type="scientific">Nocardia aobensis</name>
    <dbReference type="NCBI Taxonomy" id="257277"/>
    <lineage>
        <taxon>Bacteria</taxon>
        <taxon>Bacillati</taxon>
        <taxon>Actinomycetota</taxon>
        <taxon>Actinomycetes</taxon>
        <taxon>Mycobacteriales</taxon>
        <taxon>Nocardiaceae</taxon>
        <taxon>Nocardia</taxon>
    </lineage>
</organism>
<gene>
    <name evidence="2" type="ORF">ACFYU5_18745</name>
</gene>
<sequence length="63" mass="7206">MSTAYLTRRQVAEELQVSEGTLANWASKKKGPKCVRLGARGGRVRYPAQEFYEWKRTLNESTT</sequence>
<accession>A0ABW6P5M8</accession>
<keyword evidence="3" id="KW-1185">Reference proteome</keyword>
<protein>
    <submittedName>
        <fullName evidence="2">Helix-turn-helix transcriptional regulator</fullName>
    </submittedName>
</protein>
<proteinExistence type="predicted"/>
<dbReference type="InterPro" id="IPR036388">
    <property type="entry name" value="WH-like_DNA-bd_sf"/>
</dbReference>
<comment type="caution">
    <text evidence="2">The sequence shown here is derived from an EMBL/GenBank/DDBJ whole genome shotgun (WGS) entry which is preliminary data.</text>
</comment>
<dbReference type="EMBL" id="JBIAMT010000003">
    <property type="protein sequence ID" value="MFF0498451.1"/>
    <property type="molecule type" value="Genomic_DNA"/>
</dbReference>
<name>A0ABW6P5M8_9NOCA</name>
<evidence type="ECO:0000259" key="1">
    <source>
        <dbReference type="Pfam" id="PF12728"/>
    </source>
</evidence>